<dbReference type="CDD" id="cd00717">
    <property type="entry name" value="URO-D"/>
    <property type="match status" value="1"/>
</dbReference>
<dbReference type="HAMAP" id="MF_00218">
    <property type="entry name" value="URO_D"/>
    <property type="match status" value="1"/>
</dbReference>
<comment type="subcellular location">
    <subcellularLocation>
        <location evidence="2">Cytoplasm</location>
    </subcellularLocation>
</comment>
<dbReference type="PANTHER" id="PTHR21091">
    <property type="entry name" value="METHYLTETRAHYDROFOLATE:HOMOCYSTEINE METHYLTRANSFERASE RELATED"/>
    <property type="match status" value="1"/>
</dbReference>
<sequence>MTPFPPLKNDLLLRAARGEPTERTPVWVMRQAGRYLPEFREVRKDHDFFTMCRTPAVACEITVQPVRRFAGLLDAAIIFSDILVIPQALGMTVEMVPGKGPHFPDPLVTPADIDRQISQAPVDIHRELGYVLEALTLTRHTLDGQVPLLGFVGAPWTLLAYMIEGGGSKTFSKAKAWLYRYPEACHRLLRILTDACVDFLVAQVRAGAQLVQVFDSWAGELGPTDYHTFALPYILEIATRVKADLGPAEAVPMTIFAKGAHYVIEQLADSAYDVISLDWTMDPATVRQRLGAARKTLQGNLDPSTLYGPHATIRERTREMLTRFAAHDGQGQGHIANLGHGMYPDHDPEALREYMASVHDISTELRGRPQ</sequence>
<comment type="subunit">
    <text evidence="5">Homodimer.</text>
</comment>
<evidence type="ECO:0000256" key="10">
    <source>
        <dbReference type="ARBA" id="ARBA00023239"/>
    </source>
</evidence>
<comment type="caution">
    <text evidence="16">The sequence shown here is derived from an EMBL/GenBank/DDBJ whole genome shotgun (WGS) entry which is preliminary data.</text>
</comment>
<evidence type="ECO:0000256" key="11">
    <source>
        <dbReference type="ARBA" id="ARBA00023244"/>
    </source>
</evidence>
<evidence type="ECO:0000313" key="16">
    <source>
        <dbReference type="EMBL" id="KAJ1912815.1"/>
    </source>
</evidence>
<keyword evidence="11 12" id="KW-0627">Porphyrin biosynthesis</keyword>
<evidence type="ECO:0000259" key="14">
    <source>
        <dbReference type="PROSITE" id="PS00906"/>
    </source>
</evidence>
<evidence type="ECO:0000256" key="4">
    <source>
        <dbReference type="ARBA" id="ARBA00009935"/>
    </source>
</evidence>
<evidence type="ECO:0000256" key="6">
    <source>
        <dbReference type="ARBA" id="ARBA00012288"/>
    </source>
</evidence>
<dbReference type="PROSITE" id="PS00906">
    <property type="entry name" value="UROD_1"/>
    <property type="match status" value="1"/>
</dbReference>
<comment type="function">
    <text evidence="1">Catalyzes the decarboxylation of four acetate groups of uroporphyrinogen-III to yield coproporphyrinogen-III.</text>
</comment>
<evidence type="ECO:0000259" key="15">
    <source>
        <dbReference type="PROSITE" id="PS00907"/>
    </source>
</evidence>
<proteinExistence type="inferred from homology"/>
<accession>A0A9W7ZT03</accession>
<keyword evidence="10 12" id="KW-0456">Lyase</keyword>
<dbReference type="SUPFAM" id="SSF51726">
    <property type="entry name" value="UROD/MetE-like"/>
    <property type="match status" value="1"/>
</dbReference>
<dbReference type="GO" id="GO:0005829">
    <property type="term" value="C:cytosol"/>
    <property type="evidence" value="ECO:0007669"/>
    <property type="project" value="TreeGrafter"/>
</dbReference>
<evidence type="ECO:0000256" key="2">
    <source>
        <dbReference type="ARBA" id="ARBA00004496"/>
    </source>
</evidence>
<protein>
    <recommendedName>
        <fullName evidence="7 12">Uroporphyrinogen decarboxylase</fullName>
        <ecNumber evidence="6 12">4.1.1.37</ecNumber>
    </recommendedName>
</protein>
<evidence type="ECO:0000256" key="5">
    <source>
        <dbReference type="ARBA" id="ARBA00011738"/>
    </source>
</evidence>
<dbReference type="FunFam" id="3.20.20.210:FF:000001">
    <property type="entry name" value="Uroporphyrinogen decarboxylase"/>
    <property type="match status" value="1"/>
</dbReference>
<gene>
    <name evidence="16" type="primary">HEM12_1</name>
    <name evidence="16" type="ORF">IWQ60_009490</name>
</gene>
<comment type="catalytic activity">
    <reaction evidence="12">
        <text>uroporphyrinogen III + 4 H(+) = coproporphyrinogen III + 4 CO2</text>
        <dbReference type="Rhea" id="RHEA:19865"/>
        <dbReference type="ChEBI" id="CHEBI:15378"/>
        <dbReference type="ChEBI" id="CHEBI:16526"/>
        <dbReference type="ChEBI" id="CHEBI:57308"/>
        <dbReference type="ChEBI" id="CHEBI:57309"/>
        <dbReference type="EC" id="4.1.1.37"/>
    </reaction>
</comment>
<evidence type="ECO:0000256" key="13">
    <source>
        <dbReference type="RuleBase" id="RU004169"/>
    </source>
</evidence>
<evidence type="ECO:0000256" key="1">
    <source>
        <dbReference type="ARBA" id="ARBA00002448"/>
    </source>
</evidence>
<keyword evidence="17" id="KW-1185">Reference proteome</keyword>
<dbReference type="Proteomes" id="UP001150569">
    <property type="component" value="Unassembled WGS sequence"/>
</dbReference>
<organism evidence="16 17">
    <name type="scientific">Tieghemiomyces parasiticus</name>
    <dbReference type="NCBI Taxonomy" id="78921"/>
    <lineage>
        <taxon>Eukaryota</taxon>
        <taxon>Fungi</taxon>
        <taxon>Fungi incertae sedis</taxon>
        <taxon>Zoopagomycota</taxon>
        <taxon>Kickxellomycotina</taxon>
        <taxon>Dimargaritomycetes</taxon>
        <taxon>Dimargaritales</taxon>
        <taxon>Dimargaritaceae</taxon>
        <taxon>Tieghemiomyces</taxon>
    </lineage>
</organism>
<dbReference type="EMBL" id="JANBPT010000798">
    <property type="protein sequence ID" value="KAJ1912815.1"/>
    <property type="molecule type" value="Genomic_DNA"/>
</dbReference>
<keyword evidence="9 12" id="KW-0210">Decarboxylase</keyword>
<keyword evidence="8" id="KW-0963">Cytoplasm</keyword>
<reference evidence="16" key="1">
    <citation type="submission" date="2022-07" db="EMBL/GenBank/DDBJ databases">
        <title>Phylogenomic reconstructions and comparative analyses of Kickxellomycotina fungi.</title>
        <authorList>
            <person name="Reynolds N.K."/>
            <person name="Stajich J.E."/>
            <person name="Barry K."/>
            <person name="Grigoriev I.V."/>
            <person name="Crous P."/>
            <person name="Smith M.E."/>
        </authorList>
    </citation>
    <scope>NUCLEOTIDE SEQUENCE</scope>
    <source>
        <strain evidence="16">RSA 861</strain>
    </source>
</reference>
<dbReference type="InterPro" id="IPR038071">
    <property type="entry name" value="UROD/MetE-like_sf"/>
</dbReference>
<evidence type="ECO:0000256" key="3">
    <source>
        <dbReference type="ARBA" id="ARBA00004804"/>
    </source>
</evidence>
<dbReference type="Pfam" id="PF01208">
    <property type="entry name" value="URO-D"/>
    <property type="match status" value="1"/>
</dbReference>
<dbReference type="InterPro" id="IPR000257">
    <property type="entry name" value="Uroporphyrinogen_deCOase"/>
</dbReference>
<feature type="domain" description="Uroporphyrinogen decarboxylase (URO-D)" evidence="14">
    <location>
        <begin position="25"/>
        <end position="34"/>
    </location>
</feature>
<dbReference type="NCBIfam" id="TIGR01464">
    <property type="entry name" value="hemE"/>
    <property type="match status" value="1"/>
</dbReference>
<evidence type="ECO:0000256" key="9">
    <source>
        <dbReference type="ARBA" id="ARBA00022793"/>
    </source>
</evidence>
<comment type="similarity">
    <text evidence="4 13">Belongs to the uroporphyrinogen decarboxylase family.</text>
</comment>
<dbReference type="OrthoDB" id="339900at2759"/>
<feature type="domain" description="Uroporphyrinogen decarboxylase (URO-D)" evidence="15">
    <location>
        <begin position="149"/>
        <end position="165"/>
    </location>
</feature>
<dbReference type="EC" id="4.1.1.37" evidence="6 12"/>
<dbReference type="PROSITE" id="PS00907">
    <property type="entry name" value="UROD_2"/>
    <property type="match status" value="1"/>
</dbReference>
<evidence type="ECO:0000313" key="17">
    <source>
        <dbReference type="Proteomes" id="UP001150569"/>
    </source>
</evidence>
<evidence type="ECO:0000256" key="8">
    <source>
        <dbReference type="ARBA" id="ARBA00022490"/>
    </source>
</evidence>
<comment type="pathway">
    <text evidence="3 12">Porphyrin-containing compound metabolism; protoporphyrin-IX biosynthesis; coproporphyrinogen-III from 5-aminolevulinate: step 4/4.</text>
</comment>
<dbReference type="GO" id="GO:0006783">
    <property type="term" value="P:heme biosynthetic process"/>
    <property type="evidence" value="ECO:0007669"/>
    <property type="project" value="TreeGrafter"/>
</dbReference>
<dbReference type="GO" id="GO:0004853">
    <property type="term" value="F:uroporphyrinogen decarboxylase activity"/>
    <property type="evidence" value="ECO:0007669"/>
    <property type="project" value="UniProtKB-EC"/>
</dbReference>
<dbReference type="AlphaFoldDB" id="A0A9W7ZT03"/>
<dbReference type="InterPro" id="IPR006361">
    <property type="entry name" value="Uroporphyrinogen_deCO2ase_HemE"/>
</dbReference>
<evidence type="ECO:0000256" key="7">
    <source>
        <dbReference type="ARBA" id="ARBA00014308"/>
    </source>
</evidence>
<dbReference type="Gene3D" id="3.20.20.210">
    <property type="match status" value="1"/>
</dbReference>
<evidence type="ECO:0000256" key="12">
    <source>
        <dbReference type="RuleBase" id="RU000554"/>
    </source>
</evidence>
<name>A0A9W7ZT03_9FUNG</name>
<dbReference type="PANTHER" id="PTHR21091:SF169">
    <property type="entry name" value="UROPORPHYRINOGEN DECARBOXYLASE"/>
    <property type="match status" value="1"/>
</dbReference>